<keyword evidence="1" id="KW-0812">Transmembrane</keyword>
<dbReference type="AlphaFoldDB" id="A0A5S3N1N6"/>
<accession>A0A5S3N1N6</accession>
<dbReference type="InterPro" id="IPR025330">
    <property type="entry name" value="DUF4236"/>
</dbReference>
<keyword evidence="4" id="KW-1185">Reference proteome</keyword>
<dbReference type="OrthoDB" id="983149at2"/>
<dbReference type="Pfam" id="PF14020">
    <property type="entry name" value="DUF4236"/>
    <property type="match status" value="1"/>
</dbReference>
<sequence length="82" mass="9012">MGFRYQKRIKLGKGLGLNVSKSGISSSYRTKKGTIGSKGFSVRTGIPGLTYRKTFSKSSKSGCLGFFLMLLATFFTVFLIKK</sequence>
<feature type="domain" description="DUF4236" evidence="2">
    <location>
        <begin position="3"/>
        <end position="52"/>
    </location>
</feature>
<proteinExistence type="predicted"/>
<dbReference type="RefSeq" id="WP_138537526.1">
    <property type="nucleotide sequence ID" value="NZ_VANR01000008.1"/>
</dbReference>
<reference evidence="3 4" key="1">
    <citation type="submission" date="2019-05" db="EMBL/GenBank/DDBJ databases">
        <title>Polaribacter aestuariivivens sp. nov., isolated from a tidal flat.</title>
        <authorList>
            <person name="Yoon J.-H."/>
        </authorList>
    </citation>
    <scope>NUCLEOTIDE SEQUENCE [LARGE SCALE GENOMIC DNA]</scope>
    <source>
        <strain evidence="3 4">DBTF-3</strain>
    </source>
</reference>
<dbReference type="EMBL" id="VANR01000008">
    <property type="protein sequence ID" value="TMM28662.1"/>
    <property type="molecule type" value="Genomic_DNA"/>
</dbReference>
<evidence type="ECO:0000256" key="1">
    <source>
        <dbReference type="SAM" id="Phobius"/>
    </source>
</evidence>
<gene>
    <name evidence="3" type="ORF">FDT66_13750</name>
</gene>
<comment type="caution">
    <text evidence="3">The sequence shown here is derived from an EMBL/GenBank/DDBJ whole genome shotgun (WGS) entry which is preliminary data.</text>
</comment>
<keyword evidence="1" id="KW-0472">Membrane</keyword>
<evidence type="ECO:0000259" key="2">
    <source>
        <dbReference type="Pfam" id="PF14020"/>
    </source>
</evidence>
<keyword evidence="1" id="KW-1133">Transmembrane helix</keyword>
<dbReference type="Proteomes" id="UP000307140">
    <property type="component" value="Unassembled WGS sequence"/>
</dbReference>
<feature type="transmembrane region" description="Helical" evidence="1">
    <location>
        <begin position="62"/>
        <end position="80"/>
    </location>
</feature>
<evidence type="ECO:0000313" key="4">
    <source>
        <dbReference type="Proteomes" id="UP000307140"/>
    </source>
</evidence>
<organism evidence="3 4">
    <name type="scientific">Polaribacter aestuariivivens</name>
    <dbReference type="NCBI Taxonomy" id="2304626"/>
    <lineage>
        <taxon>Bacteria</taxon>
        <taxon>Pseudomonadati</taxon>
        <taxon>Bacteroidota</taxon>
        <taxon>Flavobacteriia</taxon>
        <taxon>Flavobacteriales</taxon>
        <taxon>Flavobacteriaceae</taxon>
    </lineage>
</organism>
<protein>
    <submittedName>
        <fullName evidence="3">DUF4236 domain-containing protein</fullName>
    </submittedName>
</protein>
<evidence type="ECO:0000313" key="3">
    <source>
        <dbReference type="EMBL" id="TMM28662.1"/>
    </source>
</evidence>
<name>A0A5S3N1N6_9FLAO</name>